<evidence type="ECO:0000256" key="2">
    <source>
        <dbReference type="ARBA" id="ARBA00001946"/>
    </source>
</evidence>
<gene>
    <name evidence="14" type="primary">rnhB</name>
    <name evidence="18" type="ORF">H9784_07395</name>
</gene>
<evidence type="ECO:0000256" key="7">
    <source>
        <dbReference type="ARBA" id="ARBA00019179"/>
    </source>
</evidence>
<dbReference type="InterPro" id="IPR024567">
    <property type="entry name" value="RNase_HII/HIII_dom"/>
</dbReference>
<evidence type="ECO:0000256" key="6">
    <source>
        <dbReference type="ARBA" id="ARBA00012180"/>
    </source>
</evidence>
<reference evidence="18" key="1">
    <citation type="journal article" date="2021" name="PeerJ">
        <title>Extensive microbial diversity within the chicken gut microbiome revealed by metagenomics and culture.</title>
        <authorList>
            <person name="Gilroy R."/>
            <person name="Ravi A."/>
            <person name="Getino M."/>
            <person name="Pursley I."/>
            <person name="Horton D.L."/>
            <person name="Alikhan N.F."/>
            <person name="Baker D."/>
            <person name="Gharbi K."/>
            <person name="Hall N."/>
            <person name="Watson M."/>
            <person name="Adriaenssens E.M."/>
            <person name="Foster-Nyarko E."/>
            <person name="Jarju S."/>
            <person name="Secka A."/>
            <person name="Antonio M."/>
            <person name="Oren A."/>
            <person name="Chaudhuri R.R."/>
            <person name="La Ragione R."/>
            <person name="Hildebrand F."/>
            <person name="Pallen M.J."/>
        </authorList>
    </citation>
    <scope>NUCLEOTIDE SEQUENCE</scope>
    <source>
        <strain evidence="18">5032</strain>
    </source>
</reference>
<evidence type="ECO:0000256" key="5">
    <source>
        <dbReference type="ARBA" id="ARBA00007383"/>
    </source>
</evidence>
<dbReference type="AlphaFoldDB" id="A0A9D2HPE4"/>
<evidence type="ECO:0000256" key="16">
    <source>
        <dbReference type="RuleBase" id="RU003515"/>
    </source>
</evidence>
<evidence type="ECO:0000259" key="17">
    <source>
        <dbReference type="PROSITE" id="PS51975"/>
    </source>
</evidence>
<comment type="cofactor">
    <cofactor evidence="2">
        <name>Mg(2+)</name>
        <dbReference type="ChEBI" id="CHEBI:18420"/>
    </cofactor>
</comment>
<dbReference type="GO" id="GO:0004523">
    <property type="term" value="F:RNA-DNA hybrid ribonuclease activity"/>
    <property type="evidence" value="ECO:0007669"/>
    <property type="project" value="UniProtKB-UniRule"/>
</dbReference>
<dbReference type="NCBIfam" id="NF000595">
    <property type="entry name" value="PRK00015.1-3"/>
    <property type="match status" value="1"/>
</dbReference>
<evidence type="ECO:0000256" key="9">
    <source>
        <dbReference type="ARBA" id="ARBA00022722"/>
    </source>
</evidence>
<evidence type="ECO:0000256" key="8">
    <source>
        <dbReference type="ARBA" id="ARBA00022490"/>
    </source>
</evidence>
<keyword evidence="12 14" id="KW-0378">Hydrolase</keyword>
<proteinExistence type="inferred from homology"/>
<reference evidence="18" key="2">
    <citation type="submission" date="2021-04" db="EMBL/GenBank/DDBJ databases">
        <authorList>
            <person name="Gilroy R."/>
        </authorList>
    </citation>
    <scope>NUCLEOTIDE SEQUENCE</scope>
    <source>
        <strain evidence="18">5032</strain>
    </source>
</reference>
<feature type="binding site" evidence="14 15">
    <location>
        <position position="6"/>
    </location>
    <ligand>
        <name>a divalent metal cation</name>
        <dbReference type="ChEBI" id="CHEBI:60240"/>
    </ligand>
</feature>
<dbReference type="GO" id="GO:0032299">
    <property type="term" value="C:ribonuclease H2 complex"/>
    <property type="evidence" value="ECO:0007669"/>
    <property type="project" value="TreeGrafter"/>
</dbReference>
<dbReference type="InterPro" id="IPR022898">
    <property type="entry name" value="RNase_HII"/>
</dbReference>
<evidence type="ECO:0000256" key="14">
    <source>
        <dbReference type="HAMAP-Rule" id="MF_00052"/>
    </source>
</evidence>
<dbReference type="GO" id="GO:0043137">
    <property type="term" value="P:DNA replication, removal of RNA primer"/>
    <property type="evidence" value="ECO:0007669"/>
    <property type="project" value="TreeGrafter"/>
</dbReference>
<protein>
    <recommendedName>
        <fullName evidence="7 14">Ribonuclease HII</fullName>
        <shortName evidence="14">RNase HII</shortName>
        <ecNumber evidence="6 14">3.1.26.4</ecNumber>
    </recommendedName>
</protein>
<dbReference type="GO" id="GO:0005737">
    <property type="term" value="C:cytoplasm"/>
    <property type="evidence" value="ECO:0007669"/>
    <property type="project" value="UniProtKB-SubCell"/>
</dbReference>
<comment type="catalytic activity">
    <reaction evidence="1 14 15 16">
        <text>Endonucleolytic cleavage to 5'-phosphomonoester.</text>
        <dbReference type="EC" id="3.1.26.4"/>
    </reaction>
</comment>
<dbReference type="InterPro" id="IPR012337">
    <property type="entry name" value="RNaseH-like_sf"/>
</dbReference>
<evidence type="ECO:0000256" key="11">
    <source>
        <dbReference type="ARBA" id="ARBA00022759"/>
    </source>
</evidence>
<comment type="function">
    <text evidence="3 14 16">Endonuclease that specifically degrades the RNA of RNA-DNA hybrids.</text>
</comment>
<organism evidence="18 19">
    <name type="scientific">Candidatus Desulfovibrio intestinavium</name>
    <dbReference type="NCBI Taxonomy" id="2838534"/>
    <lineage>
        <taxon>Bacteria</taxon>
        <taxon>Pseudomonadati</taxon>
        <taxon>Thermodesulfobacteriota</taxon>
        <taxon>Desulfovibrionia</taxon>
        <taxon>Desulfovibrionales</taxon>
        <taxon>Desulfovibrionaceae</taxon>
        <taxon>Desulfovibrio</taxon>
    </lineage>
</organism>
<dbReference type="GO" id="GO:0030145">
    <property type="term" value="F:manganese ion binding"/>
    <property type="evidence" value="ECO:0007669"/>
    <property type="project" value="UniProtKB-UniRule"/>
</dbReference>
<evidence type="ECO:0000256" key="13">
    <source>
        <dbReference type="ARBA" id="ARBA00023211"/>
    </source>
</evidence>
<dbReference type="InterPro" id="IPR036397">
    <property type="entry name" value="RNaseH_sf"/>
</dbReference>
<dbReference type="CDD" id="cd07182">
    <property type="entry name" value="RNase_HII_bacteria_HII_like"/>
    <property type="match status" value="1"/>
</dbReference>
<comment type="subcellular location">
    <subcellularLocation>
        <location evidence="4 14">Cytoplasm</location>
    </subcellularLocation>
</comment>
<feature type="binding site" evidence="14 15">
    <location>
        <position position="101"/>
    </location>
    <ligand>
        <name>a divalent metal cation</name>
        <dbReference type="ChEBI" id="CHEBI:60240"/>
    </ligand>
</feature>
<dbReference type="EC" id="3.1.26.4" evidence="6 14"/>
<comment type="cofactor">
    <cofactor evidence="14 15">
        <name>Mn(2+)</name>
        <dbReference type="ChEBI" id="CHEBI:29035"/>
    </cofactor>
    <cofactor evidence="14 15">
        <name>Mg(2+)</name>
        <dbReference type="ChEBI" id="CHEBI:18420"/>
    </cofactor>
    <text evidence="14 15">Manganese or magnesium. Binds 1 divalent metal ion per monomer in the absence of substrate. May bind a second metal ion after substrate binding.</text>
</comment>
<dbReference type="Proteomes" id="UP000823821">
    <property type="component" value="Unassembled WGS sequence"/>
</dbReference>
<dbReference type="Gene3D" id="3.30.420.10">
    <property type="entry name" value="Ribonuclease H-like superfamily/Ribonuclease H"/>
    <property type="match status" value="1"/>
</dbReference>
<keyword evidence="8 14" id="KW-0963">Cytoplasm</keyword>
<feature type="binding site" evidence="14 15">
    <location>
        <position position="7"/>
    </location>
    <ligand>
        <name>a divalent metal cation</name>
        <dbReference type="ChEBI" id="CHEBI:60240"/>
    </ligand>
</feature>
<feature type="domain" description="RNase H type-2" evidence="17">
    <location>
        <begin position="1"/>
        <end position="206"/>
    </location>
</feature>
<dbReference type="GO" id="GO:0003723">
    <property type="term" value="F:RNA binding"/>
    <property type="evidence" value="ECO:0007669"/>
    <property type="project" value="UniProtKB-UniRule"/>
</dbReference>
<name>A0A9D2HPE4_9BACT</name>
<evidence type="ECO:0000313" key="18">
    <source>
        <dbReference type="EMBL" id="HJA79373.1"/>
    </source>
</evidence>
<keyword evidence="10 14" id="KW-0479">Metal-binding</keyword>
<dbReference type="PANTHER" id="PTHR10954">
    <property type="entry name" value="RIBONUCLEASE H2 SUBUNIT A"/>
    <property type="match status" value="1"/>
</dbReference>
<dbReference type="GO" id="GO:0006298">
    <property type="term" value="P:mismatch repair"/>
    <property type="evidence" value="ECO:0007669"/>
    <property type="project" value="TreeGrafter"/>
</dbReference>
<evidence type="ECO:0000256" key="15">
    <source>
        <dbReference type="PROSITE-ProRule" id="PRU01319"/>
    </source>
</evidence>
<evidence type="ECO:0000256" key="12">
    <source>
        <dbReference type="ARBA" id="ARBA00022801"/>
    </source>
</evidence>
<sequence>MTAGVDEAGRGCLAGPVVAAAVILPEGCRIAGLDDSKALSERQREALAPVIRRTALAWGLGMVWPRRIETVNILQATFEAMSRAVACLGRGRPLPAALLIDGNKTIPQAVLRAALRGLSDAALPRQTAIVGGDATEAAISAASILAKTQRDRLMLALDRRWPDYGFARHKGYGTAAHYAALHAHGPCPLHRLTFRGVPPADAAATLPGNAAQPVLQGSLL</sequence>
<dbReference type="HAMAP" id="MF_00052_B">
    <property type="entry name" value="RNase_HII_B"/>
    <property type="match status" value="1"/>
</dbReference>
<keyword evidence="11 14" id="KW-0255">Endonuclease</keyword>
<evidence type="ECO:0000256" key="10">
    <source>
        <dbReference type="ARBA" id="ARBA00022723"/>
    </source>
</evidence>
<dbReference type="PROSITE" id="PS51975">
    <property type="entry name" value="RNASE_H_2"/>
    <property type="match status" value="1"/>
</dbReference>
<evidence type="ECO:0000313" key="19">
    <source>
        <dbReference type="Proteomes" id="UP000823821"/>
    </source>
</evidence>
<dbReference type="Pfam" id="PF01351">
    <property type="entry name" value="RNase_HII"/>
    <property type="match status" value="1"/>
</dbReference>
<dbReference type="PANTHER" id="PTHR10954:SF18">
    <property type="entry name" value="RIBONUCLEASE HII"/>
    <property type="match status" value="1"/>
</dbReference>
<accession>A0A9D2HPE4</accession>
<keyword evidence="13 14" id="KW-0464">Manganese</keyword>
<evidence type="ECO:0000256" key="1">
    <source>
        <dbReference type="ARBA" id="ARBA00000077"/>
    </source>
</evidence>
<dbReference type="InterPro" id="IPR001352">
    <property type="entry name" value="RNase_HII/HIII"/>
</dbReference>
<dbReference type="EMBL" id="DWZD01000041">
    <property type="protein sequence ID" value="HJA79373.1"/>
    <property type="molecule type" value="Genomic_DNA"/>
</dbReference>
<dbReference type="SUPFAM" id="SSF53098">
    <property type="entry name" value="Ribonuclease H-like"/>
    <property type="match status" value="1"/>
</dbReference>
<evidence type="ECO:0000256" key="3">
    <source>
        <dbReference type="ARBA" id="ARBA00004065"/>
    </source>
</evidence>
<evidence type="ECO:0000256" key="4">
    <source>
        <dbReference type="ARBA" id="ARBA00004496"/>
    </source>
</evidence>
<comment type="caution">
    <text evidence="18">The sequence shown here is derived from an EMBL/GenBank/DDBJ whole genome shotgun (WGS) entry which is preliminary data.</text>
</comment>
<comment type="similarity">
    <text evidence="5 14 16">Belongs to the RNase HII family.</text>
</comment>
<keyword evidence="9 14" id="KW-0540">Nuclease</keyword>